<name>A0AAV9QWW4_9TELE</name>
<keyword evidence="2" id="KW-1185">Reference proteome</keyword>
<accession>A0AAV9QWW4</accession>
<evidence type="ECO:0000313" key="1">
    <source>
        <dbReference type="EMBL" id="KAK5601991.1"/>
    </source>
</evidence>
<evidence type="ECO:0000313" key="2">
    <source>
        <dbReference type="Proteomes" id="UP001311232"/>
    </source>
</evidence>
<sequence length="140" mass="15819">MGGPGKSNFGTSSTLTLRRAVLIYGEGWRHGIKMGHVQDLHCRCQPPEAVAPGGWLVPFLTFVDTTVMKVPSIDESRQADGFLSKCFIKRSYCKVIPKNMSSTVSHHGPHFYQRHIFGFLEHLCLNSIWVKRNDIFTFPL</sequence>
<dbReference type="EMBL" id="JAHHUM010002635">
    <property type="protein sequence ID" value="KAK5601991.1"/>
    <property type="molecule type" value="Genomic_DNA"/>
</dbReference>
<protein>
    <submittedName>
        <fullName evidence="1">Uncharacterized protein</fullName>
    </submittedName>
</protein>
<dbReference type="AlphaFoldDB" id="A0AAV9QWW4"/>
<comment type="caution">
    <text evidence="1">The sequence shown here is derived from an EMBL/GenBank/DDBJ whole genome shotgun (WGS) entry which is preliminary data.</text>
</comment>
<dbReference type="Proteomes" id="UP001311232">
    <property type="component" value="Unassembled WGS sequence"/>
</dbReference>
<reference evidence="1 2" key="1">
    <citation type="submission" date="2021-06" db="EMBL/GenBank/DDBJ databases">
        <authorList>
            <person name="Palmer J.M."/>
        </authorList>
    </citation>
    <scope>NUCLEOTIDE SEQUENCE [LARGE SCALE GENOMIC DNA]</scope>
    <source>
        <strain evidence="1 2">MEX-2019</strain>
        <tissue evidence="1">Muscle</tissue>
    </source>
</reference>
<gene>
    <name evidence="1" type="ORF">CRENBAI_017962</name>
</gene>
<proteinExistence type="predicted"/>
<organism evidence="1 2">
    <name type="scientific">Crenichthys baileyi</name>
    <name type="common">White River springfish</name>
    <dbReference type="NCBI Taxonomy" id="28760"/>
    <lineage>
        <taxon>Eukaryota</taxon>
        <taxon>Metazoa</taxon>
        <taxon>Chordata</taxon>
        <taxon>Craniata</taxon>
        <taxon>Vertebrata</taxon>
        <taxon>Euteleostomi</taxon>
        <taxon>Actinopterygii</taxon>
        <taxon>Neopterygii</taxon>
        <taxon>Teleostei</taxon>
        <taxon>Neoteleostei</taxon>
        <taxon>Acanthomorphata</taxon>
        <taxon>Ovalentaria</taxon>
        <taxon>Atherinomorphae</taxon>
        <taxon>Cyprinodontiformes</taxon>
        <taxon>Goodeidae</taxon>
        <taxon>Crenichthys</taxon>
    </lineage>
</organism>